<accession>A0ABP3PI92</accession>
<protein>
    <recommendedName>
        <fullName evidence="4">LamG domain-containing protein</fullName>
    </recommendedName>
</protein>
<reference evidence="3" key="1">
    <citation type="journal article" date="2019" name="Int. J. Syst. Evol. Microbiol.">
        <title>The Global Catalogue of Microorganisms (GCM) 10K type strain sequencing project: providing services to taxonomists for standard genome sequencing and annotation.</title>
        <authorList>
            <consortium name="The Broad Institute Genomics Platform"/>
            <consortium name="The Broad Institute Genome Sequencing Center for Infectious Disease"/>
            <person name="Wu L."/>
            <person name="Ma J."/>
        </authorList>
    </citation>
    <scope>NUCLEOTIDE SEQUENCE [LARGE SCALE GENOMIC DNA]</scope>
    <source>
        <strain evidence="3">JCM 15089</strain>
    </source>
</reference>
<name>A0ABP3PI92_9PROT</name>
<evidence type="ECO:0008006" key="4">
    <source>
        <dbReference type="Google" id="ProtNLM"/>
    </source>
</evidence>
<dbReference type="EMBL" id="BAAADD010000003">
    <property type="protein sequence ID" value="GAA0566426.1"/>
    <property type="molecule type" value="Genomic_DNA"/>
</dbReference>
<dbReference type="SUPFAM" id="SSF49899">
    <property type="entry name" value="Concanavalin A-like lectins/glucanases"/>
    <property type="match status" value="1"/>
</dbReference>
<comment type="caution">
    <text evidence="2">The sequence shown here is derived from an EMBL/GenBank/DDBJ whole genome shotgun (WGS) entry which is preliminary data.</text>
</comment>
<gene>
    <name evidence="2" type="ORF">GCM10008942_13580</name>
</gene>
<dbReference type="Gene3D" id="2.60.120.200">
    <property type="match status" value="1"/>
</dbReference>
<keyword evidence="1" id="KW-0732">Signal</keyword>
<evidence type="ECO:0000313" key="3">
    <source>
        <dbReference type="Proteomes" id="UP001499951"/>
    </source>
</evidence>
<feature type="chain" id="PRO_5045627459" description="LamG domain-containing protein" evidence="1">
    <location>
        <begin position="24"/>
        <end position="1275"/>
    </location>
</feature>
<dbReference type="RefSeq" id="WP_166933214.1">
    <property type="nucleotide sequence ID" value="NZ_BAAADD010000003.1"/>
</dbReference>
<dbReference type="Proteomes" id="UP001499951">
    <property type="component" value="Unassembled WGS sequence"/>
</dbReference>
<evidence type="ECO:0000313" key="2">
    <source>
        <dbReference type="EMBL" id="GAA0566426.1"/>
    </source>
</evidence>
<feature type="signal peptide" evidence="1">
    <location>
        <begin position="1"/>
        <end position="23"/>
    </location>
</feature>
<evidence type="ECO:0000256" key="1">
    <source>
        <dbReference type="SAM" id="SignalP"/>
    </source>
</evidence>
<proteinExistence type="predicted"/>
<keyword evidence="3" id="KW-1185">Reference proteome</keyword>
<organism evidence="2 3">
    <name type="scientific">Rhizomicrobium electricum</name>
    <dbReference type="NCBI Taxonomy" id="480070"/>
    <lineage>
        <taxon>Bacteria</taxon>
        <taxon>Pseudomonadati</taxon>
        <taxon>Pseudomonadota</taxon>
        <taxon>Alphaproteobacteria</taxon>
        <taxon>Micropepsales</taxon>
        <taxon>Micropepsaceae</taxon>
        <taxon>Rhizomicrobium</taxon>
    </lineage>
</organism>
<sequence length="1275" mass="140958">MKKKSARQLVTAILLSASALAPAAGDSAGTKDGLLFYLSGAKGFDADVASGDPSPNFIDKTAIASDPKAGPFIRSEGEQLLAWHAGGNIYAQRGTLAFRFRPREPLGEMQFPLWRVSYADHTSWDMDFLRIDWNGHGIDAFVTDNNLARLRVSYRMDTVPAPDQWIDITFTWDETAGVKLYVGGKLVAEKIQTAVLDAGLDQFGPFHRTISPMQVQSQYQYVRGGDIDEIRIYDHAISSDGVAALEAGRPLTADATPARSLADPRFRQEWLTRYGWTNEPPVVLSAPQTAIRKVEVTAAWDIKERMMGASDGMAETTWPGVYNRSKLPGRHDYFELPDWNVYAEGGKAITFDLPNEAWNHIEFTGAASGTLTAINSTGEEKLGDRPQGLERNAYQFAARSGGHLRFNNAVQETPIQELGFYNIVPGAEPQNETKLSYTVRASAEPDTYASTSELRRFIDARYVADERETVVALPDGAPSRKRAPAAGRYQPIAHILIPSDFRNGRGGAPSKFSYTWENMDAGLDGIALDIPALKVKPLKDGLFPLNIRVMDPIWPGRTLMDVNVSVKPGEARTLWLDTRDRLLPPHTSLYLTVAGGGGDFSAASLDGMKVRLVMKPRAAALAEHIADRWAQVRDNMAFVVEEHTNDRRLSRYERMEREFQSLFAADPEHTQGRLYWAELNPEQGWPAFKQPTPPKGVPLWAFRQTEDLKLVRRFIEWWIDHRQSDYGDFGGGISDDTDLTQQWPPLAAMGVIPDKVRNSLRALTDAVDKNGMITNGLNTILTDYLHTYEEGINARGEDAYLNDGDPKSFERLMQTARAYPKIIETNKSGHTGFVSQAFSATRVVREGPWGWEHPYSYIFLQPGMQLVNFNGNPALKKLILDIADSYIAYGKKNADGSMCFPEFFNLATDQTKGCLSPSTRGLYGATQLFWAAYSWTGDKKYLAPLESFMGPGLHLAVRGINANALPLMGKTEAWGKDILDYVAKLPRSSTESRSFTAARDDGSMPIEMYRYVGWLLSGDKKYLEDIYGDEIQTANQRMYMVTEGHWWSDRVELYSDLLQRTRLGGIVVRRNQVFQGNLVSWRFAGPTDAEQVGILVGGAMPDRFTVEAYNLAAKPIKAAMTGWMIAPGTWKMSGAGIAPKTFKFERATSVDLVFAPRKTTMLTFERVEAGPSTADRPDLGIGEDDVVLTADTVEVTVHSLGAKPAEGGKIELLDAKGKVVATAPVPALAAPTDLLPKTAKVTLPRKAGAASVRVVMSTPEITLLNNQVRVPAAKH</sequence>
<dbReference type="Pfam" id="PF13385">
    <property type="entry name" value="Laminin_G_3"/>
    <property type="match status" value="1"/>
</dbReference>
<dbReference type="InterPro" id="IPR013320">
    <property type="entry name" value="ConA-like_dom_sf"/>
</dbReference>